<dbReference type="KEGG" id="kbi:30207094"/>
<evidence type="ECO:0000313" key="2">
    <source>
        <dbReference type="EMBL" id="OCF27845.1"/>
    </source>
</evidence>
<name>A0A1B9G9Y2_9TREE</name>
<dbReference type="VEuPathDB" id="FungiDB:I302_02695"/>
<dbReference type="EMBL" id="KI894019">
    <property type="protein sequence ID" value="OCF27845.1"/>
    <property type="molecule type" value="Genomic_DNA"/>
</dbReference>
<dbReference type="EMBL" id="CP144542">
    <property type="protein sequence ID" value="WVW81985.1"/>
    <property type="molecule type" value="Genomic_DNA"/>
</dbReference>
<dbReference type="AlphaFoldDB" id="A0A1B9G9Y2"/>
<keyword evidence="4" id="KW-1185">Reference proteome</keyword>
<evidence type="ECO:0000256" key="1">
    <source>
        <dbReference type="SAM" id="MobiDB-lite"/>
    </source>
</evidence>
<accession>A0A1B9G9Y2</accession>
<gene>
    <name evidence="2" type="ORF">I302_02695</name>
    <name evidence="3" type="ORF">I302_103990</name>
</gene>
<dbReference type="Proteomes" id="UP000092730">
    <property type="component" value="Chromosome 2"/>
</dbReference>
<feature type="compositionally biased region" description="Polar residues" evidence="1">
    <location>
        <begin position="1"/>
        <end position="16"/>
    </location>
</feature>
<reference evidence="3" key="4">
    <citation type="submission" date="2024-02" db="EMBL/GenBank/DDBJ databases">
        <title>Comparative genomics of Cryptococcus and Kwoniella reveals pathogenesis evolution and contrasting modes of karyotype evolution via chromosome fusion or intercentromeric recombination.</title>
        <authorList>
            <person name="Coelho M.A."/>
            <person name="David-Palma M."/>
            <person name="Shea T."/>
            <person name="Bowers K."/>
            <person name="McGinley-Smith S."/>
            <person name="Mohammad A.W."/>
            <person name="Gnirke A."/>
            <person name="Yurkov A.M."/>
            <person name="Nowrousian M."/>
            <person name="Sun S."/>
            <person name="Cuomo C.A."/>
            <person name="Heitman J."/>
        </authorList>
    </citation>
    <scope>NUCLEOTIDE SEQUENCE</scope>
    <source>
        <strain evidence="3">CBS 10118</strain>
    </source>
</reference>
<reference evidence="3" key="2">
    <citation type="submission" date="2013-07" db="EMBL/GenBank/DDBJ databases">
        <authorList>
            <consortium name="The Broad Institute Genome Sequencing Platform"/>
            <person name="Cuomo C."/>
            <person name="Litvintseva A."/>
            <person name="Chen Y."/>
            <person name="Heitman J."/>
            <person name="Sun S."/>
            <person name="Springer D."/>
            <person name="Dromer F."/>
            <person name="Young S.K."/>
            <person name="Zeng Q."/>
            <person name="Gargeya S."/>
            <person name="Fitzgerald M."/>
            <person name="Abouelleil A."/>
            <person name="Alvarado L."/>
            <person name="Berlin A.M."/>
            <person name="Chapman S.B."/>
            <person name="Dewar J."/>
            <person name="Goldberg J."/>
            <person name="Griggs A."/>
            <person name="Gujja S."/>
            <person name="Hansen M."/>
            <person name="Howarth C."/>
            <person name="Imamovic A."/>
            <person name="Larimer J."/>
            <person name="McCowan C."/>
            <person name="Murphy C."/>
            <person name="Pearson M."/>
            <person name="Priest M."/>
            <person name="Roberts A."/>
            <person name="Saif S."/>
            <person name="Shea T."/>
            <person name="Sykes S."/>
            <person name="Wortman J."/>
            <person name="Nusbaum C."/>
            <person name="Birren B."/>
        </authorList>
    </citation>
    <scope>NUCLEOTIDE SEQUENCE</scope>
    <source>
        <strain evidence="3">CBS 10118</strain>
    </source>
</reference>
<feature type="compositionally biased region" description="Polar residues" evidence="1">
    <location>
        <begin position="35"/>
        <end position="71"/>
    </location>
</feature>
<sequence length="126" mass="13715">MSTNSSRHNNAQTQLNEGLGRDADALDNPYGANDNDAQTGSSLTARSIDQCQPTSGGTGQSTYGNYTFQSSKENERLAGSLNGAAESDPDKDFMELKRELEEQLGPINNLSLEWINAFTQTKMEHP</sequence>
<organism evidence="2">
    <name type="scientific">Kwoniella bestiolae CBS 10118</name>
    <dbReference type="NCBI Taxonomy" id="1296100"/>
    <lineage>
        <taxon>Eukaryota</taxon>
        <taxon>Fungi</taxon>
        <taxon>Dikarya</taxon>
        <taxon>Basidiomycota</taxon>
        <taxon>Agaricomycotina</taxon>
        <taxon>Tremellomycetes</taxon>
        <taxon>Tremellales</taxon>
        <taxon>Cryptococcaceae</taxon>
        <taxon>Kwoniella</taxon>
    </lineage>
</organism>
<reference evidence="2" key="1">
    <citation type="submission" date="2013-07" db="EMBL/GenBank/DDBJ databases">
        <title>The Genome Sequence of Cryptococcus bestiolae CBS10118.</title>
        <authorList>
            <consortium name="The Broad Institute Genome Sequencing Platform"/>
            <person name="Cuomo C."/>
            <person name="Litvintseva A."/>
            <person name="Chen Y."/>
            <person name="Heitman J."/>
            <person name="Sun S."/>
            <person name="Springer D."/>
            <person name="Dromer F."/>
            <person name="Young S.K."/>
            <person name="Zeng Q."/>
            <person name="Gargeya S."/>
            <person name="Fitzgerald M."/>
            <person name="Abouelleil A."/>
            <person name="Alvarado L."/>
            <person name="Berlin A.M."/>
            <person name="Chapman S.B."/>
            <person name="Dewar J."/>
            <person name="Goldberg J."/>
            <person name="Griggs A."/>
            <person name="Gujja S."/>
            <person name="Hansen M."/>
            <person name="Howarth C."/>
            <person name="Imamovic A."/>
            <person name="Larimer J."/>
            <person name="McCowan C."/>
            <person name="Murphy C."/>
            <person name="Pearson M."/>
            <person name="Priest M."/>
            <person name="Roberts A."/>
            <person name="Saif S."/>
            <person name="Shea T."/>
            <person name="Sykes S."/>
            <person name="Wortman J."/>
            <person name="Nusbaum C."/>
            <person name="Birren B."/>
        </authorList>
    </citation>
    <scope>NUCLEOTIDE SEQUENCE [LARGE SCALE GENOMIC DNA]</scope>
    <source>
        <strain evidence="2">CBS 10118</strain>
    </source>
</reference>
<proteinExistence type="predicted"/>
<reference evidence="2" key="3">
    <citation type="submission" date="2014-01" db="EMBL/GenBank/DDBJ databases">
        <title>Evolution of pathogenesis and genome organization in the Tremellales.</title>
        <authorList>
            <person name="Cuomo C."/>
            <person name="Litvintseva A."/>
            <person name="Heitman J."/>
            <person name="Chen Y."/>
            <person name="Sun S."/>
            <person name="Springer D."/>
            <person name="Dromer F."/>
            <person name="Young S."/>
            <person name="Zeng Q."/>
            <person name="Chapman S."/>
            <person name="Gujja S."/>
            <person name="Saif S."/>
            <person name="Birren B."/>
        </authorList>
    </citation>
    <scope>NUCLEOTIDE SEQUENCE</scope>
    <source>
        <strain evidence="2">CBS 10118</strain>
    </source>
</reference>
<feature type="region of interest" description="Disordered" evidence="1">
    <location>
        <begin position="1"/>
        <end position="73"/>
    </location>
</feature>
<dbReference type="RefSeq" id="XP_019048915.1">
    <property type="nucleotide sequence ID" value="XM_019189353.1"/>
</dbReference>
<dbReference type="GeneID" id="30207094"/>
<evidence type="ECO:0000313" key="4">
    <source>
        <dbReference type="Proteomes" id="UP000092730"/>
    </source>
</evidence>
<evidence type="ECO:0000313" key="3">
    <source>
        <dbReference type="EMBL" id="WVW81985.1"/>
    </source>
</evidence>
<protein>
    <submittedName>
        <fullName evidence="2">Uncharacterized protein</fullName>
    </submittedName>
</protein>